<dbReference type="Gene3D" id="1.25.40.10">
    <property type="entry name" value="Tetratricopeptide repeat domain"/>
    <property type="match status" value="1"/>
</dbReference>
<accession>A0A382TXA4</accession>
<dbReference type="InterPro" id="IPR011990">
    <property type="entry name" value="TPR-like_helical_dom_sf"/>
</dbReference>
<dbReference type="AlphaFoldDB" id="A0A382TXA4"/>
<dbReference type="SUPFAM" id="SSF48452">
    <property type="entry name" value="TPR-like"/>
    <property type="match status" value="1"/>
</dbReference>
<proteinExistence type="predicted"/>
<gene>
    <name evidence="1" type="ORF">METZ01_LOCUS378912</name>
</gene>
<sequence>AYFKKKDFEIASKLMEEVTIMAPGEAISLDHLGDIYFAMGRKREAIYMWKQASDLAVPEDNIISGIQKKLEMYDAG</sequence>
<name>A0A382TXA4_9ZZZZ</name>
<protein>
    <submittedName>
        <fullName evidence="1">Uncharacterized protein</fullName>
    </submittedName>
</protein>
<organism evidence="1">
    <name type="scientific">marine metagenome</name>
    <dbReference type="NCBI Taxonomy" id="408172"/>
    <lineage>
        <taxon>unclassified sequences</taxon>
        <taxon>metagenomes</taxon>
        <taxon>ecological metagenomes</taxon>
    </lineage>
</organism>
<feature type="non-terminal residue" evidence="1">
    <location>
        <position position="1"/>
    </location>
</feature>
<dbReference type="EMBL" id="UINC01139486">
    <property type="protein sequence ID" value="SVD26058.1"/>
    <property type="molecule type" value="Genomic_DNA"/>
</dbReference>
<evidence type="ECO:0000313" key="1">
    <source>
        <dbReference type="EMBL" id="SVD26058.1"/>
    </source>
</evidence>
<reference evidence="1" key="1">
    <citation type="submission" date="2018-05" db="EMBL/GenBank/DDBJ databases">
        <authorList>
            <person name="Lanie J.A."/>
            <person name="Ng W.-L."/>
            <person name="Kazmierczak K.M."/>
            <person name="Andrzejewski T.M."/>
            <person name="Davidsen T.M."/>
            <person name="Wayne K.J."/>
            <person name="Tettelin H."/>
            <person name="Glass J.I."/>
            <person name="Rusch D."/>
            <person name="Podicherti R."/>
            <person name="Tsui H.-C.T."/>
            <person name="Winkler M.E."/>
        </authorList>
    </citation>
    <scope>NUCLEOTIDE SEQUENCE</scope>
</reference>